<dbReference type="RefSeq" id="WP_030648157.1">
    <property type="nucleotide sequence ID" value="NZ_JBFAEG010000002.1"/>
</dbReference>
<keyword evidence="3" id="KW-1185">Reference proteome</keyword>
<evidence type="ECO:0000256" key="1">
    <source>
        <dbReference type="SAM" id="MobiDB-lite"/>
    </source>
</evidence>
<reference evidence="2 3" key="1">
    <citation type="submission" date="2024-06" db="EMBL/GenBank/DDBJ databases">
        <title>The Natural Products Discovery Center: Release of the First 8490 Sequenced Strains for Exploring Actinobacteria Biosynthetic Diversity.</title>
        <authorList>
            <person name="Kalkreuter E."/>
            <person name="Kautsar S.A."/>
            <person name="Yang D."/>
            <person name="Bader C.D."/>
            <person name="Teijaro C.N."/>
            <person name="Fluegel L."/>
            <person name="Davis C.M."/>
            <person name="Simpson J.R."/>
            <person name="Lauterbach L."/>
            <person name="Steele A.D."/>
            <person name="Gui C."/>
            <person name="Meng S."/>
            <person name="Li G."/>
            <person name="Viehrig K."/>
            <person name="Ye F."/>
            <person name="Su P."/>
            <person name="Kiefer A.F."/>
            <person name="Nichols A."/>
            <person name="Cepeda A.J."/>
            <person name="Yan W."/>
            <person name="Fan B."/>
            <person name="Jiang Y."/>
            <person name="Adhikari A."/>
            <person name="Zheng C.-J."/>
            <person name="Schuster L."/>
            <person name="Cowan T.M."/>
            <person name="Smanski M.J."/>
            <person name="Chevrette M.G."/>
            <person name="De Carvalho L.P.S."/>
            <person name="Shen B."/>
        </authorList>
    </citation>
    <scope>NUCLEOTIDE SEQUENCE [LARGE SCALE GENOMIC DNA]</scope>
    <source>
        <strain evidence="2 3">NPDC020594</strain>
    </source>
</reference>
<name>A0ABV3A1H9_9ACTN</name>
<feature type="compositionally biased region" description="Basic residues" evidence="1">
    <location>
        <begin position="56"/>
        <end position="65"/>
    </location>
</feature>
<dbReference type="Proteomes" id="UP001551011">
    <property type="component" value="Unassembled WGS sequence"/>
</dbReference>
<accession>A0ABV3A1H9</accession>
<evidence type="ECO:0000313" key="3">
    <source>
        <dbReference type="Proteomes" id="UP001551011"/>
    </source>
</evidence>
<proteinExistence type="predicted"/>
<organism evidence="2 3">
    <name type="scientific">Streptomyces flaveolus</name>
    <dbReference type="NCBI Taxonomy" id="67297"/>
    <lineage>
        <taxon>Bacteria</taxon>
        <taxon>Bacillati</taxon>
        <taxon>Actinomycetota</taxon>
        <taxon>Actinomycetes</taxon>
        <taxon>Kitasatosporales</taxon>
        <taxon>Streptomycetaceae</taxon>
        <taxon>Streptomyces</taxon>
    </lineage>
</organism>
<gene>
    <name evidence="2" type="ORF">AB0H04_02160</name>
</gene>
<sequence>MVIVACLLLPFVGLMLYGMDRVEDWLTRSPKPPRHAGARHLRLIVGGRQETAPRSRAGRHSSHAA</sequence>
<comment type="caution">
    <text evidence="2">The sequence shown here is derived from an EMBL/GenBank/DDBJ whole genome shotgun (WGS) entry which is preliminary data.</text>
</comment>
<dbReference type="EMBL" id="JBFAEG010000002">
    <property type="protein sequence ID" value="MEU5705690.1"/>
    <property type="molecule type" value="Genomic_DNA"/>
</dbReference>
<evidence type="ECO:0000313" key="2">
    <source>
        <dbReference type="EMBL" id="MEU5705690.1"/>
    </source>
</evidence>
<protein>
    <submittedName>
        <fullName evidence="2">Uncharacterized protein</fullName>
    </submittedName>
</protein>
<feature type="region of interest" description="Disordered" evidence="1">
    <location>
        <begin position="45"/>
        <end position="65"/>
    </location>
</feature>